<name>A0A3N4GVK1_9ACTN</name>
<sequence>MAATPTASTPTPSIPTAATPPAATPTDKTSTLDDVIGELRDGMTIGIGGWGSRRKPMALVRALARSAVTDLTIVTYGGPDLGLLCAAGKVRRVYYGFVSLDSAPFYDPWFAHARTTGAIESREMDEGMVKCGLQAAAARLPFLPIRAGLGSDVPAFWADELKTVESPYPDPDGRTQTLIAMPALRLDAAFVHLDLADTHGNAAYTGVDPYMDDLFCAAAARRYLETDRLVDTEFLVNSVPVQRLLLNRMNVDRVVHTPNGAHFSLCAGSSQDVAAAGDYRRDEAFQRFYVEQAKDADAWAAFRTRFLDVDEPTYQREVTAWRAEQEDRK</sequence>
<comment type="caution">
    <text evidence="2">The sequence shown here is derived from an EMBL/GenBank/DDBJ whole genome shotgun (WGS) entry which is preliminary data.</text>
</comment>
<protein>
    <submittedName>
        <fullName evidence="2">CoA transferase subunit A</fullName>
    </submittedName>
</protein>
<dbReference type="OrthoDB" id="3742129at2"/>
<dbReference type="AlphaFoldDB" id="A0A3N4GVK1"/>
<dbReference type="EMBL" id="RKMH01000020">
    <property type="protein sequence ID" value="RPA57004.1"/>
    <property type="molecule type" value="Genomic_DNA"/>
</dbReference>
<dbReference type="InterPro" id="IPR004165">
    <property type="entry name" value="CoA_trans_fam_I"/>
</dbReference>
<dbReference type="Pfam" id="PF01144">
    <property type="entry name" value="CoA_trans"/>
    <property type="match status" value="1"/>
</dbReference>
<dbReference type="SMART" id="SM00882">
    <property type="entry name" value="CoA_trans"/>
    <property type="match status" value="1"/>
</dbReference>
<keyword evidence="2" id="KW-0808">Transferase</keyword>
<evidence type="ECO:0000313" key="3">
    <source>
        <dbReference type="Proteomes" id="UP000267536"/>
    </source>
</evidence>
<evidence type="ECO:0000256" key="1">
    <source>
        <dbReference type="SAM" id="MobiDB-lite"/>
    </source>
</evidence>
<organism evidence="2 3">
    <name type="scientific">Gordonia oryzae</name>
    <dbReference type="NCBI Taxonomy" id="2487349"/>
    <lineage>
        <taxon>Bacteria</taxon>
        <taxon>Bacillati</taxon>
        <taxon>Actinomycetota</taxon>
        <taxon>Actinomycetes</taxon>
        <taxon>Mycobacteriales</taxon>
        <taxon>Gordoniaceae</taxon>
        <taxon>Gordonia</taxon>
    </lineage>
</organism>
<reference evidence="2 3" key="1">
    <citation type="submission" date="2018-11" db="EMBL/GenBank/DDBJ databases">
        <title>Draft genome sequence of Gordonia sp. RS15-1S isolated from rice stems.</title>
        <authorList>
            <person name="Muangham S."/>
        </authorList>
    </citation>
    <scope>NUCLEOTIDE SEQUENCE [LARGE SCALE GENOMIC DNA]</scope>
    <source>
        <strain evidence="2 3">RS15-1S</strain>
    </source>
</reference>
<dbReference type="SUPFAM" id="SSF100950">
    <property type="entry name" value="NagB/RpiA/CoA transferase-like"/>
    <property type="match status" value="1"/>
</dbReference>
<dbReference type="InterPro" id="IPR037171">
    <property type="entry name" value="NagB/RpiA_transferase-like"/>
</dbReference>
<dbReference type="Gene3D" id="3.40.1080.10">
    <property type="entry name" value="Glutaconate Coenzyme A-transferase"/>
    <property type="match status" value="1"/>
</dbReference>
<accession>A0A3N4GVK1</accession>
<dbReference type="Gene3D" id="3.30.30.40">
    <property type="match status" value="1"/>
</dbReference>
<feature type="region of interest" description="Disordered" evidence="1">
    <location>
        <begin position="1"/>
        <end position="30"/>
    </location>
</feature>
<gene>
    <name evidence="2" type="ORF">EF294_20010</name>
</gene>
<keyword evidence="3" id="KW-1185">Reference proteome</keyword>
<dbReference type="Proteomes" id="UP000267536">
    <property type="component" value="Unassembled WGS sequence"/>
</dbReference>
<feature type="compositionally biased region" description="Low complexity" evidence="1">
    <location>
        <begin position="1"/>
        <end position="29"/>
    </location>
</feature>
<proteinExistence type="predicted"/>
<dbReference type="RefSeq" id="WP_123932706.1">
    <property type="nucleotide sequence ID" value="NZ_JBPSDP010000014.1"/>
</dbReference>
<evidence type="ECO:0000313" key="2">
    <source>
        <dbReference type="EMBL" id="RPA57004.1"/>
    </source>
</evidence>
<dbReference type="GO" id="GO:0008410">
    <property type="term" value="F:CoA-transferase activity"/>
    <property type="evidence" value="ECO:0007669"/>
    <property type="project" value="InterPro"/>
</dbReference>